<keyword evidence="5" id="KW-0539">Nucleus</keyword>
<feature type="region of interest" description="Disordered" evidence="7">
    <location>
        <begin position="1"/>
        <end position="61"/>
    </location>
</feature>
<dbReference type="AlphaFoldDB" id="A0A1E4SZM3"/>
<keyword evidence="4" id="KW-0508">mRNA splicing</keyword>
<dbReference type="OrthoDB" id="440128at2759"/>
<accession>A0A1E4SZM3</accession>
<keyword evidence="3" id="KW-0677">Repeat</keyword>
<dbReference type="EMBL" id="KV453854">
    <property type="protein sequence ID" value="ODV84953.1"/>
    <property type="molecule type" value="Genomic_DNA"/>
</dbReference>
<feature type="domain" description="PRP1 splicing factor N-terminal" evidence="8">
    <location>
        <begin position="11"/>
        <end position="157"/>
    </location>
</feature>
<dbReference type="Pfam" id="PF06424">
    <property type="entry name" value="PRP1_N"/>
    <property type="match status" value="1"/>
</dbReference>
<evidence type="ECO:0000256" key="6">
    <source>
        <dbReference type="PROSITE-ProRule" id="PRU00339"/>
    </source>
</evidence>
<comment type="subcellular location">
    <subcellularLocation>
        <location evidence="1">Nucleus</location>
    </subcellularLocation>
</comment>
<dbReference type="SMART" id="SM00028">
    <property type="entry name" value="TPR"/>
    <property type="match status" value="5"/>
</dbReference>
<dbReference type="Pfam" id="PF23240">
    <property type="entry name" value="HAT_PRP39_N"/>
    <property type="match status" value="1"/>
</dbReference>
<dbReference type="GO" id="GO:0071013">
    <property type="term" value="C:catalytic step 2 spliceosome"/>
    <property type="evidence" value="ECO:0007669"/>
    <property type="project" value="TreeGrafter"/>
</dbReference>
<gene>
    <name evidence="9" type="ORF">CANARDRAFT_28689</name>
</gene>
<dbReference type="InterPro" id="IPR011990">
    <property type="entry name" value="TPR-like_helical_dom_sf"/>
</dbReference>
<dbReference type="PROSITE" id="PS50005">
    <property type="entry name" value="TPR"/>
    <property type="match status" value="1"/>
</dbReference>
<keyword evidence="10" id="KW-1185">Reference proteome</keyword>
<dbReference type="SUPFAM" id="SSF48452">
    <property type="entry name" value="TPR-like"/>
    <property type="match status" value="4"/>
</dbReference>
<dbReference type="InterPro" id="IPR010491">
    <property type="entry name" value="PRP1_N"/>
</dbReference>
<dbReference type="GO" id="GO:0046540">
    <property type="term" value="C:U4/U6 x U5 tri-snRNP complex"/>
    <property type="evidence" value="ECO:0007669"/>
    <property type="project" value="TreeGrafter"/>
</dbReference>
<dbReference type="InterPro" id="IPR003107">
    <property type="entry name" value="HAT"/>
</dbReference>
<dbReference type="Proteomes" id="UP000094801">
    <property type="component" value="Unassembled WGS sequence"/>
</dbReference>
<dbReference type="SMART" id="SM00386">
    <property type="entry name" value="HAT"/>
    <property type="match status" value="11"/>
</dbReference>
<evidence type="ECO:0000256" key="3">
    <source>
        <dbReference type="ARBA" id="ARBA00022737"/>
    </source>
</evidence>
<evidence type="ECO:0000256" key="7">
    <source>
        <dbReference type="SAM" id="MobiDB-lite"/>
    </source>
</evidence>
<dbReference type="PANTHER" id="PTHR11246">
    <property type="entry name" value="PRE-MRNA SPLICING FACTOR"/>
    <property type="match status" value="1"/>
</dbReference>
<feature type="compositionally biased region" description="Polar residues" evidence="7">
    <location>
        <begin position="25"/>
        <end position="37"/>
    </location>
</feature>
<evidence type="ECO:0000256" key="4">
    <source>
        <dbReference type="ARBA" id="ARBA00023187"/>
    </source>
</evidence>
<evidence type="ECO:0000313" key="10">
    <source>
        <dbReference type="Proteomes" id="UP000094801"/>
    </source>
</evidence>
<dbReference type="GO" id="GO:0000244">
    <property type="term" value="P:spliceosomal tri-snRNP complex assembly"/>
    <property type="evidence" value="ECO:0007669"/>
    <property type="project" value="TreeGrafter"/>
</dbReference>
<evidence type="ECO:0000313" key="9">
    <source>
        <dbReference type="EMBL" id="ODV84953.1"/>
    </source>
</evidence>
<dbReference type="PANTHER" id="PTHR11246:SF1">
    <property type="entry name" value="PRE-MRNA-PROCESSING FACTOR 6"/>
    <property type="match status" value="1"/>
</dbReference>
<evidence type="ECO:0000256" key="2">
    <source>
        <dbReference type="ARBA" id="ARBA00022664"/>
    </source>
</evidence>
<evidence type="ECO:0000256" key="1">
    <source>
        <dbReference type="ARBA" id="ARBA00004123"/>
    </source>
</evidence>
<dbReference type="InterPro" id="IPR045075">
    <property type="entry name" value="Syf1-like"/>
</dbReference>
<dbReference type="Gene3D" id="1.25.40.10">
    <property type="entry name" value="Tetratricopeptide repeat domain"/>
    <property type="match status" value="5"/>
</dbReference>
<keyword evidence="6" id="KW-0802">TPR repeat</keyword>
<dbReference type="FunFam" id="1.25.40.10:FF:000256">
    <property type="entry name" value="Probable pre-mRNA splicing factor prp1"/>
    <property type="match status" value="1"/>
</dbReference>
<dbReference type="STRING" id="983967.A0A1E4SZM3"/>
<evidence type="ECO:0000259" key="8">
    <source>
        <dbReference type="Pfam" id="PF06424"/>
    </source>
</evidence>
<feature type="compositionally biased region" description="Acidic residues" evidence="7">
    <location>
        <begin position="46"/>
        <end position="61"/>
    </location>
</feature>
<dbReference type="InterPro" id="IPR019734">
    <property type="entry name" value="TPR_rpt"/>
</dbReference>
<sequence length="913" mass="104047">MERKSFLDQEAPPGYVAGLGRGASGFTTQADLGSSSRLPPGQFANDENDDDDGRFGDAADDDVGLRYGELAEDDDEEADRIYQDIEKRIQEKKQRSRKRKLKGTEETEDDQLKATEITMGQSLKTIGEEFKEYKEGLSSISVEEWTNLPESGDFTRRNKRTRKEMQEQQRFYRNSDSVTVGLKDSDNTVNTLEENTDIDLAGISSAKDKVLAGSLINSGAVGTSIDQSEYLKQLGVDTDGADDLISSGVVSNVGDYYKTRTLFSKMRESNPYKPDTWIASARLEWGQKKFAKARELIQEGCRNCAKSEQVWLINIEMNQNDLHTCKVIVAEAIRYNSKSPKLWLKAAELENEKISKKRVLRKALEFLPTNVELWLQTAKYEENNDMAIKMLTKATELIPTAIELWLKLAELETTENAKRVLNSARKAVNAAQSHTIWIEAAKLEERSTENEIKVDKLITRCFKDTSSNLGRYEWLREAVLCENDNCKLTARAIVLNCMSIGLEEETDEQKLQIWEQDAESSFQNRNLEVARSIYLFITSNYPSYIDAWLSFITMESSLKNYDGLFIAYEMAIQANPNNIQLYLRYAKDKWLIDDNVGRARDILSEGLERNGDSEDLWYAAIKLEWQTGSTVQVLELFDQCRDRLADVSPRVWYKNVNFLRTLGKTDLALKMIDDGLNLHPTEPKLYMQMGQIYEDLENYEKARDSYHMGTKACSDSSILWVSLSRIDEQRLNKVVRARSILDQGLAMNPIDDMIFLERIALEKRAGNHQQSRSLLAKGLKTIPNSPLLWKEEILSAKASQRKNVYTMALNKTDDNPLVILTIAKDMWNTGKISRAKQFFDACLAKDPDFGDCYIQYYLFLLKHGSTDELEALEKMVVENDPHHGPEWCSVSKKIGNQNLDAFTLLIETVKTLS</sequence>
<organism evidence="9 10">
    <name type="scientific">[Candida] arabinofermentans NRRL YB-2248</name>
    <dbReference type="NCBI Taxonomy" id="983967"/>
    <lineage>
        <taxon>Eukaryota</taxon>
        <taxon>Fungi</taxon>
        <taxon>Dikarya</taxon>
        <taxon>Ascomycota</taxon>
        <taxon>Saccharomycotina</taxon>
        <taxon>Pichiomycetes</taxon>
        <taxon>Pichiales</taxon>
        <taxon>Pichiaceae</taxon>
        <taxon>Ogataea</taxon>
        <taxon>Ogataea/Candida clade</taxon>
    </lineage>
</organism>
<feature type="repeat" description="TPR" evidence="6">
    <location>
        <begin position="683"/>
        <end position="716"/>
    </location>
</feature>
<dbReference type="Pfam" id="PF13181">
    <property type="entry name" value="TPR_8"/>
    <property type="match status" value="1"/>
</dbReference>
<protein>
    <recommendedName>
        <fullName evidence="8">PRP1 splicing factor N-terminal domain-containing protein</fullName>
    </recommendedName>
</protein>
<evidence type="ECO:0000256" key="5">
    <source>
        <dbReference type="ARBA" id="ARBA00023242"/>
    </source>
</evidence>
<reference evidence="10" key="1">
    <citation type="submission" date="2016-04" db="EMBL/GenBank/DDBJ databases">
        <title>Comparative genomics of biotechnologically important yeasts.</title>
        <authorList>
            <consortium name="DOE Joint Genome Institute"/>
            <person name="Riley R."/>
            <person name="Haridas S."/>
            <person name="Wolfe K.H."/>
            <person name="Lopes M.R."/>
            <person name="Hittinger C.T."/>
            <person name="Goker M."/>
            <person name="Salamov A."/>
            <person name="Wisecaver J."/>
            <person name="Long T.M."/>
            <person name="Aerts A.L."/>
            <person name="Barry K."/>
            <person name="Choi C."/>
            <person name="Clum A."/>
            <person name="Coughlan A.Y."/>
            <person name="Deshpande S."/>
            <person name="Douglass A.P."/>
            <person name="Hanson S.J."/>
            <person name="Klenk H.-P."/>
            <person name="Labutti K."/>
            <person name="Lapidus A."/>
            <person name="Lindquist E."/>
            <person name="Lipzen A."/>
            <person name="Meier-Kolthoff J.P."/>
            <person name="Ohm R.A."/>
            <person name="Otillar R.P."/>
            <person name="Pangilinan J."/>
            <person name="Peng Y."/>
            <person name="Rokas A."/>
            <person name="Rosa C.A."/>
            <person name="Scheuner C."/>
            <person name="Sibirny A.A."/>
            <person name="Slot J.C."/>
            <person name="Stielow J.B."/>
            <person name="Sun H."/>
            <person name="Kurtzman C.P."/>
            <person name="Blackwell M."/>
            <person name="Grigoriev I.V."/>
            <person name="Jeffries T.W."/>
        </authorList>
    </citation>
    <scope>NUCLEOTIDE SEQUENCE [LARGE SCALE GENOMIC DNA]</scope>
    <source>
        <strain evidence="10">NRRL YB-2248</strain>
    </source>
</reference>
<name>A0A1E4SZM3_9ASCO</name>
<proteinExistence type="predicted"/>
<keyword evidence="2" id="KW-0507">mRNA processing</keyword>